<dbReference type="EMBL" id="LWHJ01000011">
    <property type="protein sequence ID" value="OAQ41879.1"/>
    <property type="molecule type" value="Genomic_DNA"/>
</dbReference>
<dbReference type="Pfam" id="PF00149">
    <property type="entry name" value="Metallophos"/>
    <property type="match status" value="1"/>
</dbReference>
<dbReference type="AlphaFoldDB" id="A0A179DMX5"/>
<comment type="caution">
    <text evidence="2">The sequence shown here is derived from an EMBL/GenBank/DDBJ whole genome shotgun (WGS) entry which is preliminary data.</text>
</comment>
<evidence type="ECO:0000313" key="3">
    <source>
        <dbReference type="Proteomes" id="UP000078459"/>
    </source>
</evidence>
<dbReference type="OrthoDB" id="333971at2"/>
<dbReference type="InterPro" id="IPR029052">
    <property type="entry name" value="Metallo-depent_PP-like"/>
</dbReference>
<name>A0A179DMX5_9SPHI</name>
<organism evidence="2 3">
    <name type="scientific">Pedobacter psychrophilus</name>
    <dbReference type="NCBI Taxonomy" id="1826909"/>
    <lineage>
        <taxon>Bacteria</taxon>
        <taxon>Pseudomonadati</taxon>
        <taxon>Bacteroidota</taxon>
        <taxon>Sphingobacteriia</taxon>
        <taxon>Sphingobacteriales</taxon>
        <taxon>Sphingobacteriaceae</taxon>
        <taxon>Pedobacter</taxon>
    </lineage>
</organism>
<gene>
    <name evidence="2" type="ORF">A5893_01815</name>
</gene>
<protein>
    <recommendedName>
        <fullName evidence="1">Calcineurin-like phosphoesterase domain-containing protein</fullName>
    </recommendedName>
</protein>
<feature type="domain" description="Calcineurin-like phosphoesterase" evidence="1">
    <location>
        <begin position="96"/>
        <end position="262"/>
    </location>
</feature>
<accession>A0A179DMX5</accession>
<dbReference type="Proteomes" id="UP000078459">
    <property type="component" value="Unassembled WGS sequence"/>
</dbReference>
<dbReference type="Gene3D" id="3.60.21.10">
    <property type="match status" value="1"/>
</dbReference>
<reference evidence="2 3" key="2">
    <citation type="submission" date="2016-06" db="EMBL/GenBank/DDBJ databases">
        <title>Pedobacter psychrophilus sp. nov., isolated from Antarctic fragmentary rock.</title>
        <authorList>
            <person name="Svec P."/>
        </authorList>
    </citation>
    <scope>NUCLEOTIDE SEQUENCE [LARGE SCALE GENOMIC DNA]</scope>
    <source>
        <strain evidence="2 3">CCM 8644</strain>
    </source>
</reference>
<evidence type="ECO:0000313" key="2">
    <source>
        <dbReference type="EMBL" id="OAQ41879.1"/>
    </source>
</evidence>
<keyword evidence="3" id="KW-1185">Reference proteome</keyword>
<dbReference type="STRING" id="1826909.A5893_01815"/>
<dbReference type="RefSeq" id="WP_068820911.1">
    <property type="nucleotide sequence ID" value="NZ_LWHJ01000011.1"/>
</dbReference>
<proteinExistence type="predicted"/>
<dbReference type="SUPFAM" id="SSF56300">
    <property type="entry name" value="Metallo-dependent phosphatases"/>
    <property type="match status" value="1"/>
</dbReference>
<dbReference type="GO" id="GO:0016787">
    <property type="term" value="F:hydrolase activity"/>
    <property type="evidence" value="ECO:0007669"/>
    <property type="project" value="InterPro"/>
</dbReference>
<reference evidence="2 3" key="1">
    <citation type="submission" date="2016-04" db="EMBL/GenBank/DDBJ databases">
        <authorList>
            <person name="Evans L.H."/>
            <person name="Alamgir A."/>
            <person name="Owens N."/>
            <person name="Weber N.D."/>
            <person name="Virtaneva K."/>
            <person name="Barbian K."/>
            <person name="Babar A."/>
            <person name="Rosenke K."/>
        </authorList>
    </citation>
    <scope>NUCLEOTIDE SEQUENCE [LARGE SCALE GENOMIC DNA]</scope>
    <source>
        <strain evidence="2 3">CCM 8644</strain>
    </source>
</reference>
<sequence>MQNKFTKLISLSVVGLLYCSCTTYKPFYAKSERDWKKANNPDTLSLDYTVFLIGDAGKPDVDQQEPTLKLLQSQMYQTDTIISKNKADTTLKITSSAKDAVIFMGDNIYEHGMPEPGAFDRELKEKYITEQMKIVKDFKGKKIFIPGNHDWNKSHPGGLEAVKREEEFIENYLDSADVFLPSNGCAGPIEIQMNNNLVIIAIDSEWWLSSFSRSDRYEQGCSVENEDQLIAQIKDILIRNKGKNIVFTQHHPLFSNGKHGGYFTGLDYLFPLTLVRDNLYIPLPGLGSLYPLLRQYGLSRQDISNKHYQDLRNKLLAAFNDEKNLVIASGHEHALQLTPYKDIHQVISGAGSKNSALFKGNDALFGHGTKGFARLNYYDNGQCWIEFWEPIKDGSTGKLIYRSPLYSLPAGKKETLAESKENYIDSTKYVAVGDRYKASKSKQKIFGEHYRTVWATPVTIPYLDLTKYTGGLKPLQLGGGNQTTSLRFQGNNKIQYQFRTVDKDPSALLPEGFRPTFADDIVQDQISSAHPFGALAIPGMATAIGVFHTNPELVYMPYSRLLGPYLQEVGGRIGIIEIRPDEDLSAFKEFGYTKNAVSTETMYEKLKEDNDNSVDQKSFLTARLFDLLIGDWDRHEDQWRWAEFENKGKGSVYKPIPRDRDQVFTKFDGLLPKIITKAIPDVQNFGYTIEDPAKLSIAARNLDRRLLNELSYENWMAIAQKMQKQLTDKVIKNSVSKMPKEAYALSGEEIVAKLISRRNQLLDVAKSYYQTLSKEVTVSGSDKHEYLSINRGKDSTQVKMYKIKKEGEIDKEIYDRTFNNNDTRELNFYLLGDSDSLIIKGKSDQPIKLRIVGGDKKDYLADEAENGRTILFDNIKNTFKTASNTEVRKSDKEWVNQYLPDNFNYDKRSPFPTADYMNGKDGPLLGVSYSLKHYGFRKQPYSYDQKFSVVHSLTTKALFAKYNATFYDLLAHKYDLVVKSNYAGPAYIFNFYGIGNDTQNINDDVDFYRVRSETINVATYFQYHISDDIKVGIGPGFDYFRIISYSDPNFLAGQTFNYTNPAKFLSLKSYLNFSFLDDNKMPKTGFKWENKAEYFAEIQGASDKYLRLSTIGSFYATPNGNFPLTVALKLGAMTNIGDYKFYQANTIGNNNYLRGFRSERFSGRSAYFANTELRFPISSFRNYVFTGDFGVYGFYDIAKVQNNFVENRNWHQGFGPGIYLNLFNKLLLTTGYGFTRESKLISFNFGFRI</sequence>
<evidence type="ECO:0000259" key="1">
    <source>
        <dbReference type="Pfam" id="PF00149"/>
    </source>
</evidence>
<dbReference type="InterPro" id="IPR004843">
    <property type="entry name" value="Calcineurin-like_PHP"/>
</dbReference>